<proteinExistence type="predicted"/>
<feature type="region of interest" description="Disordered" evidence="1">
    <location>
        <begin position="408"/>
        <end position="449"/>
    </location>
</feature>
<dbReference type="InterPro" id="IPR003347">
    <property type="entry name" value="JmjC_dom"/>
</dbReference>
<sequence>MSSAAPFSRDRFPTLARQCQCIISTIPRRDLSMTETPVSSDVPGEEYEVELLLPRSEARLVETFRQAIRLCETDIEKFGKCIQKRDELLEENNGFLLRLAAFENVMSAECNLYRGKKERAARPLATQPGRTAREDGAAKWDRFVGAAAVGSDTISKLLPPLKMVSLHWGKDFVQHYQLASKGQSYCNKFSAAVKLHSRENGVRKLNQLLLRRYQIPGRRGVKAGVNPIEPVDLQNLATWKAEAPFIKDADPDGVQLPFVDLTSEDLPTGFIFDRFGLMVRRPFGPLAGVDPVDSDTVARGIIDTAPADTESRMLPADMNGKNTSTTETLNDVVLNSPGHHRLSTSLSSPPDSPVAETLSSYSTSGLTDITPPGDSDVEDYSLPTNTPSKQTTYLQGRLLNGYTIGKATESYSDSNPQLDTNTTAATRLRPQKEKPDYYEVPPRNSKSTVRQPRLLHTAKIPKERCCPPQIPPSLLDTLEKSDIHAVRRLLTFTSPHVRFQDMCHTHLQKFAEAVTSVEPFNWPQEAREVIQMVSADERSSLRRRRNSLPDITDNTPLKKLRLNNPVPVYTSLPTSSKQDCRLEQDSIRDEAYRKRVLKELQSAEESLDSWGRRTNDLVSQILQNSKPPMRGEAQFISGEEAFQQAEFGQVDAPIFTQNQQPFQWRGKDRPISQFFDRMGDLGLDRTVSVQIPSRPLHKASCERKTVLDVRDRFRMPQSTNNPWNLLDLQSPIPSALPSFLEGENCQLLLRIRDAVLMGSSAERIAAPAQDWNTWRNVTDWALLSEGGHNTAPHMDSHGYSTWFTIQEGRVGFGWMSRPSQQEEEDWMSKPNGFTGGNWRYVVLSPGQTVYFPSGTIHFVFRVRGEQTFALGGHILRWSDVDRWLKVVVAQMKNPEITNEDMEPSASKYIRVVKELLENRIQAGREGGVGDRDIIARFFSLLEEFDLIMKERV</sequence>
<dbReference type="EMBL" id="MU865147">
    <property type="protein sequence ID" value="KAK4456960.1"/>
    <property type="molecule type" value="Genomic_DNA"/>
</dbReference>
<feature type="compositionally biased region" description="Polar residues" evidence="1">
    <location>
        <begin position="409"/>
        <end position="425"/>
    </location>
</feature>
<feature type="compositionally biased region" description="Polar residues" evidence="1">
    <location>
        <begin position="357"/>
        <end position="367"/>
    </location>
</feature>
<evidence type="ECO:0000256" key="1">
    <source>
        <dbReference type="SAM" id="MobiDB-lite"/>
    </source>
</evidence>
<protein>
    <recommendedName>
        <fullName evidence="2">JmjC domain-containing protein</fullName>
    </recommendedName>
</protein>
<reference evidence="3" key="2">
    <citation type="submission" date="2023-06" db="EMBL/GenBank/DDBJ databases">
        <authorList>
            <consortium name="Lawrence Berkeley National Laboratory"/>
            <person name="Mondo S.J."/>
            <person name="Hensen N."/>
            <person name="Bonometti L."/>
            <person name="Westerberg I."/>
            <person name="Brannstrom I.O."/>
            <person name="Guillou S."/>
            <person name="Cros-Aarteil S."/>
            <person name="Calhoun S."/>
            <person name="Haridas S."/>
            <person name="Kuo A."/>
            <person name="Pangilinan J."/>
            <person name="Riley R."/>
            <person name="Labutti K."/>
            <person name="Andreopoulos B."/>
            <person name="Lipzen A."/>
            <person name="Chen C."/>
            <person name="Yanf M."/>
            <person name="Daum C."/>
            <person name="Ng V."/>
            <person name="Clum A."/>
            <person name="Steindorff A."/>
            <person name="Ohm R."/>
            <person name="Martin F."/>
            <person name="Silar P."/>
            <person name="Natvig D."/>
            <person name="Lalanne C."/>
            <person name="Gautier V."/>
            <person name="Ament-Velasquez S.L."/>
            <person name="Kruys A."/>
            <person name="Hutchinson M.I."/>
            <person name="Powell A.J."/>
            <person name="Barry K."/>
            <person name="Miller A.N."/>
            <person name="Grigoriev I.V."/>
            <person name="Debuchy R."/>
            <person name="Gladieux P."/>
            <person name="Thoren M.H."/>
            <person name="Johannesson H."/>
        </authorList>
    </citation>
    <scope>NUCLEOTIDE SEQUENCE</scope>
    <source>
        <strain evidence="3">PSN324</strain>
    </source>
</reference>
<feature type="region of interest" description="Disordered" evidence="1">
    <location>
        <begin position="335"/>
        <end position="374"/>
    </location>
</feature>
<accession>A0AAV9HA78</accession>
<keyword evidence="4" id="KW-1185">Reference proteome</keyword>
<dbReference type="SUPFAM" id="SSF51197">
    <property type="entry name" value="Clavaminate synthase-like"/>
    <property type="match status" value="1"/>
</dbReference>
<evidence type="ECO:0000313" key="4">
    <source>
        <dbReference type="Proteomes" id="UP001321749"/>
    </source>
</evidence>
<reference evidence="3" key="1">
    <citation type="journal article" date="2023" name="Mol. Phylogenet. Evol.">
        <title>Genome-scale phylogeny and comparative genomics of the fungal order Sordariales.</title>
        <authorList>
            <person name="Hensen N."/>
            <person name="Bonometti L."/>
            <person name="Westerberg I."/>
            <person name="Brannstrom I.O."/>
            <person name="Guillou S."/>
            <person name="Cros-Aarteil S."/>
            <person name="Calhoun S."/>
            <person name="Haridas S."/>
            <person name="Kuo A."/>
            <person name="Mondo S."/>
            <person name="Pangilinan J."/>
            <person name="Riley R."/>
            <person name="LaButti K."/>
            <person name="Andreopoulos B."/>
            <person name="Lipzen A."/>
            <person name="Chen C."/>
            <person name="Yan M."/>
            <person name="Daum C."/>
            <person name="Ng V."/>
            <person name="Clum A."/>
            <person name="Steindorff A."/>
            <person name="Ohm R.A."/>
            <person name="Martin F."/>
            <person name="Silar P."/>
            <person name="Natvig D.O."/>
            <person name="Lalanne C."/>
            <person name="Gautier V."/>
            <person name="Ament-Velasquez S.L."/>
            <person name="Kruys A."/>
            <person name="Hutchinson M.I."/>
            <person name="Powell A.J."/>
            <person name="Barry K."/>
            <person name="Miller A.N."/>
            <person name="Grigoriev I.V."/>
            <person name="Debuchy R."/>
            <person name="Gladieux P."/>
            <person name="Hiltunen Thoren M."/>
            <person name="Johannesson H."/>
        </authorList>
    </citation>
    <scope>NUCLEOTIDE SEQUENCE</scope>
    <source>
        <strain evidence="3">PSN324</strain>
    </source>
</reference>
<comment type="caution">
    <text evidence="3">The sequence shown here is derived from an EMBL/GenBank/DDBJ whole genome shotgun (WGS) entry which is preliminary data.</text>
</comment>
<feature type="domain" description="JmjC" evidence="2">
    <location>
        <begin position="721"/>
        <end position="891"/>
    </location>
</feature>
<evidence type="ECO:0000259" key="2">
    <source>
        <dbReference type="PROSITE" id="PS51184"/>
    </source>
</evidence>
<evidence type="ECO:0000313" key="3">
    <source>
        <dbReference type="EMBL" id="KAK4456960.1"/>
    </source>
</evidence>
<organism evidence="3 4">
    <name type="scientific">Cladorrhinum samala</name>
    <dbReference type="NCBI Taxonomy" id="585594"/>
    <lineage>
        <taxon>Eukaryota</taxon>
        <taxon>Fungi</taxon>
        <taxon>Dikarya</taxon>
        <taxon>Ascomycota</taxon>
        <taxon>Pezizomycotina</taxon>
        <taxon>Sordariomycetes</taxon>
        <taxon>Sordariomycetidae</taxon>
        <taxon>Sordariales</taxon>
        <taxon>Podosporaceae</taxon>
        <taxon>Cladorrhinum</taxon>
    </lineage>
</organism>
<dbReference type="Gene3D" id="2.60.120.650">
    <property type="entry name" value="Cupin"/>
    <property type="match status" value="1"/>
</dbReference>
<dbReference type="PROSITE" id="PS51184">
    <property type="entry name" value="JMJC"/>
    <property type="match status" value="1"/>
</dbReference>
<dbReference type="Proteomes" id="UP001321749">
    <property type="component" value="Unassembled WGS sequence"/>
</dbReference>
<dbReference type="AlphaFoldDB" id="A0AAV9HA78"/>
<name>A0AAV9HA78_9PEZI</name>
<gene>
    <name evidence="3" type="ORF">QBC42DRAFT_48711</name>
</gene>